<sequence length="22" mass="2365">MEATGGLGVIVLPQLKPEQERV</sequence>
<proteinExistence type="predicted"/>
<evidence type="ECO:0000313" key="1">
    <source>
        <dbReference type="EMBL" id="JAH08285.1"/>
    </source>
</evidence>
<dbReference type="EMBL" id="GBXM01100292">
    <property type="protein sequence ID" value="JAH08285.1"/>
    <property type="molecule type" value="Transcribed_RNA"/>
</dbReference>
<reference evidence="1" key="1">
    <citation type="submission" date="2014-11" db="EMBL/GenBank/DDBJ databases">
        <authorList>
            <person name="Amaro Gonzalez C."/>
        </authorList>
    </citation>
    <scope>NUCLEOTIDE SEQUENCE</scope>
</reference>
<protein>
    <submittedName>
        <fullName evidence="1">Uncharacterized protein</fullName>
    </submittedName>
</protein>
<organism evidence="1">
    <name type="scientific">Anguilla anguilla</name>
    <name type="common">European freshwater eel</name>
    <name type="synonym">Muraena anguilla</name>
    <dbReference type="NCBI Taxonomy" id="7936"/>
    <lineage>
        <taxon>Eukaryota</taxon>
        <taxon>Metazoa</taxon>
        <taxon>Chordata</taxon>
        <taxon>Craniata</taxon>
        <taxon>Vertebrata</taxon>
        <taxon>Euteleostomi</taxon>
        <taxon>Actinopterygii</taxon>
        <taxon>Neopterygii</taxon>
        <taxon>Teleostei</taxon>
        <taxon>Anguilliformes</taxon>
        <taxon>Anguillidae</taxon>
        <taxon>Anguilla</taxon>
    </lineage>
</organism>
<accession>A0A0E9PW35</accession>
<dbReference type="AlphaFoldDB" id="A0A0E9PW35"/>
<reference evidence="1" key="2">
    <citation type="journal article" date="2015" name="Fish Shellfish Immunol.">
        <title>Early steps in the European eel (Anguilla anguilla)-Vibrio vulnificus interaction in the gills: Role of the RtxA13 toxin.</title>
        <authorList>
            <person name="Callol A."/>
            <person name="Pajuelo D."/>
            <person name="Ebbesson L."/>
            <person name="Teles M."/>
            <person name="MacKenzie S."/>
            <person name="Amaro C."/>
        </authorList>
    </citation>
    <scope>NUCLEOTIDE SEQUENCE</scope>
</reference>
<name>A0A0E9PW35_ANGAN</name>